<gene>
    <name evidence="11" type="ORF">O6P43_004294</name>
</gene>
<dbReference type="InterPro" id="IPR055207">
    <property type="entry name" value="POLR3C_WHD"/>
</dbReference>
<comment type="subcellular location">
    <subcellularLocation>
        <location evidence="1 7">Nucleus</location>
    </subcellularLocation>
</comment>
<comment type="similarity">
    <text evidence="2 7">Belongs to the eukaryotic RPC3/POLR3C RNA polymerase subunit family.</text>
</comment>
<comment type="function">
    <text evidence="7">DNA-dependent RNA polymerase catalyzes the transcription of DNA into RNA using the four ribonucleoside triphosphates as substrates. Specific core component of RNA polymerase III which synthesizes small RNAs, such as 5S rRNA and tRNAs.</text>
</comment>
<sequence>MVSQNGIKLAVHVITNHFGNLVANVCEYLLRKGPLTLEELVRFTELTSEQVKNSLLVLIQHNCVQAYSHEEEGLSMNVGGSTTAAKANTKYLAIFDNILHRLRFPKFLAIVTQKLDKECVELLEGLLQDGRLTTKQMVARASQRGLGEDVVRDCLLKLVTSQYVERCPAREPVICKLVTDETTAKINEVPEALEQSILAAAVPVDAIRFSVTKNTGFCINKEISSNSSTITGVGEKRKLDSLELDTKPDAKEEEPVLWRANFEEFIRSLRHTACIENVRMRLDDGAAIILSAILEATRREEKKVKMKTSVPLSLNSIFEAVMKTKDSCIMTLDRVRASLVQLGCPQRVPDDSYSIGLNSIIELARNDEVESVVLKRYGRDAYRMFRLLSKADRLLDTDKISDTTFVEKKDTPKVLYKLWKDKYVHMEKLILMGFKQSEVLLWRVNKPELWEHILDEMYRATLNLSTRLAYEKEKGNAVLNVPKEKSVGAAEKSFQLLEASVMKLDDALMLFHDF</sequence>
<evidence type="ECO:0000256" key="3">
    <source>
        <dbReference type="ARBA" id="ARBA00016689"/>
    </source>
</evidence>
<dbReference type="Pfam" id="PF05645">
    <property type="entry name" value="RNA_pol_Rpc82"/>
    <property type="match status" value="1"/>
</dbReference>
<dbReference type="GO" id="GO:0006351">
    <property type="term" value="P:DNA-templated transcription"/>
    <property type="evidence" value="ECO:0007669"/>
    <property type="project" value="InterPro"/>
</dbReference>
<comment type="caution">
    <text evidence="11">The sequence shown here is derived from an EMBL/GenBank/DDBJ whole genome shotgun (WGS) entry which is preliminary data.</text>
</comment>
<dbReference type="AlphaFoldDB" id="A0AAD7VFQ2"/>
<dbReference type="PANTHER" id="PTHR12949">
    <property type="entry name" value="RNA POLYMERASE III DNA DIRECTED -RELATED"/>
    <property type="match status" value="1"/>
</dbReference>
<dbReference type="FunFam" id="1.10.10.10:FF:000420">
    <property type="entry name" value="RNA polymerase III subunit, putative"/>
    <property type="match status" value="1"/>
</dbReference>
<evidence type="ECO:0000256" key="2">
    <source>
        <dbReference type="ARBA" id="ARBA00007206"/>
    </source>
</evidence>
<dbReference type="GO" id="GO:0005666">
    <property type="term" value="C:RNA polymerase III complex"/>
    <property type="evidence" value="ECO:0007669"/>
    <property type="project" value="UniProtKB-UniRule"/>
</dbReference>
<dbReference type="Gene3D" id="1.10.10.10">
    <property type="entry name" value="Winged helix-like DNA-binding domain superfamily/Winged helix DNA-binding domain"/>
    <property type="match status" value="4"/>
</dbReference>
<protein>
    <recommendedName>
        <fullName evidence="3 7">DNA-directed RNA polymerase III subunit RPC3</fullName>
        <shortName evidence="7">RNA polymerase III subunit C3</shortName>
    </recommendedName>
</protein>
<evidence type="ECO:0000259" key="10">
    <source>
        <dbReference type="Pfam" id="PF22536"/>
    </source>
</evidence>
<dbReference type="FunFam" id="1.10.10.10:FF:000218">
    <property type="entry name" value="DNA-directed RNA polymerase III subunit RPC3"/>
    <property type="match status" value="1"/>
</dbReference>
<proteinExistence type="inferred from homology"/>
<evidence type="ECO:0000313" key="11">
    <source>
        <dbReference type="EMBL" id="KAJ7974181.1"/>
    </source>
</evidence>
<keyword evidence="5 7" id="KW-0804">Transcription</keyword>
<evidence type="ECO:0000259" key="9">
    <source>
        <dbReference type="Pfam" id="PF08221"/>
    </source>
</evidence>
<evidence type="ECO:0000313" key="12">
    <source>
        <dbReference type="Proteomes" id="UP001163823"/>
    </source>
</evidence>
<reference evidence="11" key="1">
    <citation type="journal article" date="2023" name="Science">
        <title>Elucidation of the pathway for biosynthesis of saponin adjuvants from the soapbark tree.</title>
        <authorList>
            <person name="Reed J."/>
            <person name="Orme A."/>
            <person name="El-Demerdash A."/>
            <person name="Owen C."/>
            <person name="Martin L.B.B."/>
            <person name="Misra R.C."/>
            <person name="Kikuchi S."/>
            <person name="Rejzek M."/>
            <person name="Martin A.C."/>
            <person name="Harkess A."/>
            <person name="Leebens-Mack J."/>
            <person name="Louveau T."/>
            <person name="Stephenson M.J."/>
            <person name="Osbourn A."/>
        </authorList>
    </citation>
    <scope>NUCLEOTIDE SEQUENCE</scope>
    <source>
        <strain evidence="11">S10</strain>
    </source>
</reference>
<feature type="domain" description="RNA polymerase III subunit RPC82-related helix-turn-helix" evidence="9">
    <location>
        <begin position="8"/>
        <end position="67"/>
    </location>
</feature>
<evidence type="ECO:0000256" key="5">
    <source>
        <dbReference type="ARBA" id="ARBA00023163"/>
    </source>
</evidence>
<dbReference type="InterPro" id="IPR013197">
    <property type="entry name" value="RNA_pol_III_RPC82-rel_HTH"/>
</dbReference>
<evidence type="ECO:0000256" key="1">
    <source>
        <dbReference type="ARBA" id="ARBA00004123"/>
    </source>
</evidence>
<keyword evidence="12" id="KW-1185">Reference proteome</keyword>
<feature type="domain" description="DNA-directed RNA polymerase III subunit RPC3 winged-helix" evidence="10">
    <location>
        <begin position="369"/>
        <end position="428"/>
    </location>
</feature>
<dbReference type="InterPro" id="IPR039748">
    <property type="entry name" value="RPC3"/>
</dbReference>
<feature type="domain" description="RNA polymerase III Rpc82 C -terminal" evidence="8">
    <location>
        <begin position="155"/>
        <end position="326"/>
    </location>
</feature>
<evidence type="ECO:0000259" key="8">
    <source>
        <dbReference type="Pfam" id="PF05645"/>
    </source>
</evidence>
<dbReference type="Pfam" id="PF22536">
    <property type="entry name" value="WHD_POLR3C"/>
    <property type="match status" value="1"/>
</dbReference>
<dbReference type="PANTHER" id="PTHR12949:SF0">
    <property type="entry name" value="DNA-DIRECTED RNA POLYMERASE III SUBUNIT RPC3"/>
    <property type="match status" value="1"/>
</dbReference>
<evidence type="ECO:0000256" key="4">
    <source>
        <dbReference type="ARBA" id="ARBA00022478"/>
    </source>
</evidence>
<dbReference type="EMBL" id="JARAOO010000003">
    <property type="protein sequence ID" value="KAJ7974181.1"/>
    <property type="molecule type" value="Genomic_DNA"/>
</dbReference>
<dbReference type="FunFam" id="1.10.10.10:FF:000515">
    <property type="entry name" value="DNA-directed RNA polymerase III subunit rpc3"/>
    <property type="match status" value="1"/>
</dbReference>
<dbReference type="GO" id="GO:0003697">
    <property type="term" value="F:single-stranded DNA binding"/>
    <property type="evidence" value="ECO:0007669"/>
    <property type="project" value="UniProtKB-UniRule"/>
</dbReference>
<keyword evidence="6 7" id="KW-0539">Nucleus</keyword>
<dbReference type="Proteomes" id="UP001163823">
    <property type="component" value="Chromosome 3"/>
</dbReference>
<name>A0AAD7VFQ2_QUISA</name>
<accession>A0AAD7VFQ2</accession>
<comment type="subunit">
    <text evidence="7">Component of the RNA polymerase III (Pol III) complex consisting of 17 subunits.</text>
</comment>
<dbReference type="Pfam" id="PF08221">
    <property type="entry name" value="HTH_9"/>
    <property type="match status" value="1"/>
</dbReference>
<organism evidence="11 12">
    <name type="scientific">Quillaja saponaria</name>
    <name type="common">Soap bark tree</name>
    <dbReference type="NCBI Taxonomy" id="32244"/>
    <lineage>
        <taxon>Eukaryota</taxon>
        <taxon>Viridiplantae</taxon>
        <taxon>Streptophyta</taxon>
        <taxon>Embryophyta</taxon>
        <taxon>Tracheophyta</taxon>
        <taxon>Spermatophyta</taxon>
        <taxon>Magnoliopsida</taxon>
        <taxon>eudicotyledons</taxon>
        <taxon>Gunneridae</taxon>
        <taxon>Pentapetalae</taxon>
        <taxon>rosids</taxon>
        <taxon>fabids</taxon>
        <taxon>Fabales</taxon>
        <taxon>Quillajaceae</taxon>
        <taxon>Quillaja</taxon>
    </lineage>
</organism>
<evidence type="ECO:0000256" key="6">
    <source>
        <dbReference type="ARBA" id="ARBA00023242"/>
    </source>
</evidence>
<dbReference type="InterPro" id="IPR008806">
    <property type="entry name" value="RNA_pol_III_Rpc82_C"/>
</dbReference>
<keyword evidence="4 7" id="KW-0240">DNA-directed RNA polymerase</keyword>
<evidence type="ECO:0000256" key="7">
    <source>
        <dbReference type="RuleBase" id="RU367076"/>
    </source>
</evidence>
<dbReference type="InterPro" id="IPR036388">
    <property type="entry name" value="WH-like_DNA-bd_sf"/>
</dbReference>